<dbReference type="AlphaFoldDB" id="A0A0E9S6L9"/>
<accession>A0A0E9S6L9</accession>
<name>A0A0E9S6L9_ANGAN</name>
<proteinExistence type="predicted"/>
<reference evidence="1" key="1">
    <citation type="submission" date="2014-11" db="EMBL/GenBank/DDBJ databases">
        <authorList>
            <person name="Amaro Gonzalez C."/>
        </authorList>
    </citation>
    <scope>NUCLEOTIDE SEQUENCE</scope>
</reference>
<evidence type="ECO:0000313" key="1">
    <source>
        <dbReference type="EMBL" id="JAH36198.1"/>
    </source>
</evidence>
<organism evidence="1">
    <name type="scientific">Anguilla anguilla</name>
    <name type="common">European freshwater eel</name>
    <name type="synonym">Muraena anguilla</name>
    <dbReference type="NCBI Taxonomy" id="7936"/>
    <lineage>
        <taxon>Eukaryota</taxon>
        <taxon>Metazoa</taxon>
        <taxon>Chordata</taxon>
        <taxon>Craniata</taxon>
        <taxon>Vertebrata</taxon>
        <taxon>Euteleostomi</taxon>
        <taxon>Actinopterygii</taxon>
        <taxon>Neopterygii</taxon>
        <taxon>Teleostei</taxon>
        <taxon>Anguilliformes</taxon>
        <taxon>Anguillidae</taxon>
        <taxon>Anguilla</taxon>
    </lineage>
</organism>
<sequence>MLTFVSVVVGTKATITANGDTNLWLTSLNQSDDRQTDSML</sequence>
<dbReference type="EMBL" id="GBXM01072379">
    <property type="protein sequence ID" value="JAH36198.1"/>
    <property type="molecule type" value="Transcribed_RNA"/>
</dbReference>
<reference evidence="1" key="2">
    <citation type="journal article" date="2015" name="Fish Shellfish Immunol.">
        <title>Early steps in the European eel (Anguilla anguilla)-Vibrio vulnificus interaction in the gills: Role of the RtxA13 toxin.</title>
        <authorList>
            <person name="Callol A."/>
            <person name="Pajuelo D."/>
            <person name="Ebbesson L."/>
            <person name="Teles M."/>
            <person name="MacKenzie S."/>
            <person name="Amaro C."/>
        </authorList>
    </citation>
    <scope>NUCLEOTIDE SEQUENCE</scope>
</reference>
<protein>
    <submittedName>
        <fullName evidence="1">Uncharacterized protein</fullName>
    </submittedName>
</protein>